<dbReference type="EMBL" id="JARXHW010000037">
    <property type="protein sequence ID" value="MDQ8208685.1"/>
    <property type="molecule type" value="Genomic_DNA"/>
</dbReference>
<accession>A0ABU1AZX9</accession>
<evidence type="ECO:0000313" key="2">
    <source>
        <dbReference type="EMBL" id="MDQ8208685.1"/>
    </source>
</evidence>
<organism evidence="2 3">
    <name type="scientific">Thalassobacterium maritimum</name>
    <dbReference type="NCBI Taxonomy" id="3041265"/>
    <lineage>
        <taxon>Bacteria</taxon>
        <taxon>Pseudomonadati</taxon>
        <taxon>Verrucomicrobiota</taxon>
        <taxon>Opitutia</taxon>
        <taxon>Puniceicoccales</taxon>
        <taxon>Coraliomargaritaceae</taxon>
        <taxon>Thalassobacterium</taxon>
    </lineage>
</organism>
<evidence type="ECO:0000313" key="3">
    <source>
        <dbReference type="Proteomes" id="UP001225316"/>
    </source>
</evidence>
<gene>
    <name evidence="2" type="ORF">QEH52_14255</name>
</gene>
<dbReference type="RefSeq" id="WP_308951323.1">
    <property type="nucleotide sequence ID" value="NZ_JARXHW010000037.1"/>
</dbReference>
<feature type="region of interest" description="Disordered" evidence="1">
    <location>
        <begin position="23"/>
        <end position="46"/>
    </location>
</feature>
<keyword evidence="3" id="KW-1185">Reference proteome</keyword>
<name>A0ABU1AZX9_9BACT</name>
<protein>
    <submittedName>
        <fullName evidence="2">Uncharacterized protein</fullName>
    </submittedName>
</protein>
<dbReference type="Proteomes" id="UP001225316">
    <property type="component" value="Unassembled WGS sequence"/>
</dbReference>
<reference evidence="2 3" key="1">
    <citation type="submission" date="2023-04" db="EMBL/GenBank/DDBJ databases">
        <title>A novel bacteria isolated from coastal sediment.</title>
        <authorList>
            <person name="Liu X.-J."/>
            <person name="Du Z.-J."/>
        </authorList>
    </citation>
    <scope>NUCLEOTIDE SEQUENCE [LARGE SCALE GENOMIC DNA]</scope>
    <source>
        <strain evidence="2 3">SDUM461003</strain>
    </source>
</reference>
<evidence type="ECO:0000256" key="1">
    <source>
        <dbReference type="SAM" id="MobiDB-lite"/>
    </source>
</evidence>
<proteinExistence type="predicted"/>
<sequence length="46" mass="5095">MNRLRQATASMRKDGENRVAIISSNAEKEASPRLGQADAVRPKTIR</sequence>
<comment type="caution">
    <text evidence="2">The sequence shown here is derived from an EMBL/GenBank/DDBJ whole genome shotgun (WGS) entry which is preliminary data.</text>
</comment>